<organism evidence="2 3">
    <name type="scientific">Botrytis paeoniae</name>
    <dbReference type="NCBI Taxonomy" id="278948"/>
    <lineage>
        <taxon>Eukaryota</taxon>
        <taxon>Fungi</taxon>
        <taxon>Dikarya</taxon>
        <taxon>Ascomycota</taxon>
        <taxon>Pezizomycotina</taxon>
        <taxon>Leotiomycetes</taxon>
        <taxon>Helotiales</taxon>
        <taxon>Sclerotiniaceae</taxon>
        <taxon>Botrytis</taxon>
    </lineage>
</organism>
<feature type="compositionally biased region" description="Polar residues" evidence="1">
    <location>
        <begin position="51"/>
        <end position="60"/>
    </location>
</feature>
<keyword evidence="3" id="KW-1185">Reference proteome</keyword>
<sequence length="91" mass="9457">MGAPFNRVPNNRGSSNRGSSDADVANEDSGNGNLPDVDIFDEVSASEGSIDGSSTGNNPTDRGPIYKEVAVEAPIHRGGIDEEPGNERSVN</sequence>
<dbReference type="AlphaFoldDB" id="A0A4Z1FLN3"/>
<feature type="compositionally biased region" description="Low complexity" evidence="1">
    <location>
        <begin position="10"/>
        <end position="19"/>
    </location>
</feature>
<comment type="caution">
    <text evidence="2">The sequence shown here is derived from an EMBL/GenBank/DDBJ whole genome shotgun (WGS) entry which is preliminary data.</text>
</comment>
<evidence type="ECO:0000313" key="3">
    <source>
        <dbReference type="Proteomes" id="UP000297910"/>
    </source>
</evidence>
<accession>A0A4Z1FLN3</accession>
<dbReference type="Proteomes" id="UP000297910">
    <property type="component" value="Unassembled WGS sequence"/>
</dbReference>
<feature type="region of interest" description="Disordered" evidence="1">
    <location>
        <begin position="1"/>
        <end position="91"/>
    </location>
</feature>
<gene>
    <name evidence="2" type="ORF">BPAE_0162g00020</name>
</gene>
<dbReference type="EMBL" id="PQXI01000162">
    <property type="protein sequence ID" value="TGO22567.1"/>
    <property type="molecule type" value="Genomic_DNA"/>
</dbReference>
<reference evidence="2 3" key="1">
    <citation type="submission" date="2017-12" db="EMBL/GenBank/DDBJ databases">
        <title>Comparative genomics of Botrytis spp.</title>
        <authorList>
            <person name="Valero-Jimenez C.A."/>
            <person name="Tapia P."/>
            <person name="Veloso J."/>
            <person name="Silva-Moreno E."/>
            <person name="Staats M."/>
            <person name="Valdes J.H."/>
            <person name="Van Kan J.A.L."/>
        </authorList>
    </citation>
    <scope>NUCLEOTIDE SEQUENCE [LARGE SCALE GENOMIC DNA]</scope>
    <source>
        <strain evidence="2 3">Bp0003</strain>
    </source>
</reference>
<evidence type="ECO:0000256" key="1">
    <source>
        <dbReference type="SAM" id="MobiDB-lite"/>
    </source>
</evidence>
<name>A0A4Z1FLN3_9HELO</name>
<protein>
    <submittedName>
        <fullName evidence="2">Uncharacterized protein</fullName>
    </submittedName>
</protein>
<evidence type="ECO:0000313" key="2">
    <source>
        <dbReference type="EMBL" id="TGO22567.1"/>
    </source>
</evidence>
<proteinExistence type="predicted"/>